<organism evidence="2 3">
    <name type="scientific">Peptoniphilus stercorisuis</name>
    <dbReference type="NCBI Taxonomy" id="1436965"/>
    <lineage>
        <taxon>Bacteria</taxon>
        <taxon>Bacillati</taxon>
        <taxon>Bacillota</taxon>
        <taxon>Tissierellia</taxon>
        <taxon>Tissierellales</taxon>
        <taxon>Peptoniphilaceae</taxon>
        <taxon>Peptoniphilus</taxon>
    </lineage>
</organism>
<gene>
    <name evidence="2" type="ORF">J2Z71_001494</name>
</gene>
<protein>
    <submittedName>
        <fullName evidence="2">Uncharacterized protein YbaP (TraB family)</fullName>
    </submittedName>
</protein>
<evidence type="ECO:0000313" key="3">
    <source>
        <dbReference type="Proteomes" id="UP001519306"/>
    </source>
</evidence>
<dbReference type="InterPro" id="IPR002816">
    <property type="entry name" value="TraB/PrgY/GumN_fam"/>
</dbReference>
<proteinExistence type="predicted"/>
<comment type="caution">
    <text evidence="2">The sequence shown here is derived from an EMBL/GenBank/DDBJ whole genome shotgun (WGS) entry which is preliminary data.</text>
</comment>
<feature type="chain" id="PRO_5047132932" evidence="1">
    <location>
        <begin position="34"/>
        <end position="447"/>
    </location>
</feature>
<sequence length="447" mass="51728">MKNSILSKNKKRFKLILILSLFLTLSSISPTFAKEKAKTTIINSWSVNDLVDAKRQGIFNNEMQKEDLREIITKEELNLLIKNSEDKLNSYNLKKNPNYKKLDFKEDFTRNHIINEVFDLVQKYDTNATNKDPAQYLMEKKILKGNGKNLFLNNISSYENAISFFTRANNYLIQQNNLGSKGMFYKIENNGNTIYILGSIHIGDNSMYPIDEKVIDAFNSSNELYVEVNITDQSKMKYIQEEMFYKDNTNLKDSLGDNLYNKYKLFMDKYFIEENNYINLKPWAAYNMLSNLPMNVKMPNSSDLGIDRYFITKAKLNNKTIKELETIELQTNVLSSLSDEDYKNMINSFLDAANSYGIDIFTQNSEDLKNIWKSGNDKELNLKINKGDKFSNNLFDKRDIGMAEKITDMLNSKDKNTIFVVAGAAHFTPEDSVIKLLENNGFTIQKL</sequence>
<evidence type="ECO:0000256" key="1">
    <source>
        <dbReference type="SAM" id="SignalP"/>
    </source>
</evidence>
<dbReference type="Proteomes" id="UP001519306">
    <property type="component" value="Unassembled WGS sequence"/>
</dbReference>
<dbReference type="PANTHER" id="PTHR40590">
    <property type="entry name" value="CYTOPLASMIC PROTEIN-RELATED"/>
    <property type="match status" value="1"/>
</dbReference>
<reference evidence="2 3" key="1">
    <citation type="submission" date="2021-03" db="EMBL/GenBank/DDBJ databases">
        <title>Genomic Encyclopedia of Type Strains, Phase IV (KMG-IV): sequencing the most valuable type-strain genomes for metagenomic binning, comparative biology and taxonomic classification.</title>
        <authorList>
            <person name="Goeker M."/>
        </authorList>
    </citation>
    <scope>NUCLEOTIDE SEQUENCE [LARGE SCALE GENOMIC DNA]</scope>
    <source>
        <strain evidence="2 3">DSM 27563</strain>
    </source>
</reference>
<keyword evidence="3" id="KW-1185">Reference proteome</keyword>
<dbReference type="RefSeq" id="WP_210061689.1">
    <property type="nucleotide sequence ID" value="NZ_JAGGLJ010000016.1"/>
</dbReference>
<accession>A0ABS4KDV4</accession>
<feature type="signal peptide" evidence="1">
    <location>
        <begin position="1"/>
        <end position="33"/>
    </location>
</feature>
<evidence type="ECO:0000313" key="2">
    <source>
        <dbReference type="EMBL" id="MBP2025942.1"/>
    </source>
</evidence>
<dbReference type="PANTHER" id="PTHR40590:SF1">
    <property type="entry name" value="CYTOPLASMIC PROTEIN"/>
    <property type="match status" value="1"/>
</dbReference>
<name>A0ABS4KDV4_9FIRM</name>
<dbReference type="EMBL" id="JAGGLJ010000016">
    <property type="protein sequence ID" value="MBP2025942.1"/>
    <property type="molecule type" value="Genomic_DNA"/>
</dbReference>
<keyword evidence="1" id="KW-0732">Signal</keyword>
<dbReference type="InterPro" id="IPR047111">
    <property type="entry name" value="YbaP-like"/>
</dbReference>
<dbReference type="Pfam" id="PF01963">
    <property type="entry name" value="TraB_PrgY_gumN"/>
    <property type="match status" value="1"/>
</dbReference>
<dbReference type="CDD" id="cd14789">
    <property type="entry name" value="Tiki"/>
    <property type="match status" value="1"/>
</dbReference>